<dbReference type="EC" id="4.2.1.134" evidence="4"/>
<dbReference type="STRING" id="5762.D2VF48"/>
<dbReference type="Proteomes" id="UP000006671">
    <property type="component" value="Unassembled WGS sequence"/>
</dbReference>
<dbReference type="AlphaFoldDB" id="D2VF48"/>
<dbReference type="GO" id="GO:0030497">
    <property type="term" value="P:fatty acid elongation"/>
    <property type="evidence" value="ECO:0007669"/>
    <property type="project" value="TreeGrafter"/>
</dbReference>
<keyword evidence="11" id="KW-0275">Fatty acid biosynthesis</keyword>
<comment type="subcellular location">
    <subcellularLocation>
        <location evidence="1">Membrane</location>
        <topology evidence="1">Multi-pass membrane protein</topology>
    </subcellularLocation>
</comment>
<evidence type="ECO:0000313" key="14">
    <source>
        <dbReference type="EMBL" id="EFC44621.1"/>
    </source>
</evidence>
<dbReference type="eggNOG" id="KOG3187">
    <property type="taxonomic scope" value="Eukaryota"/>
</dbReference>
<dbReference type="RefSeq" id="XP_002677365.1">
    <property type="nucleotide sequence ID" value="XM_002677319.1"/>
</dbReference>
<dbReference type="GO" id="GO:0030148">
    <property type="term" value="P:sphingolipid biosynthetic process"/>
    <property type="evidence" value="ECO:0007669"/>
    <property type="project" value="TreeGrafter"/>
</dbReference>
<dbReference type="GeneID" id="8848719"/>
<accession>D2VF48</accession>
<keyword evidence="8 13" id="KW-1133">Transmembrane helix</keyword>
<keyword evidence="9" id="KW-0443">Lipid metabolism</keyword>
<keyword evidence="6 13" id="KW-0812">Transmembrane</keyword>
<feature type="transmembrane region" description="Helical" evidence="13">
    <location>
        <begin position="197"/>
        <end position="218"/>
    </location>
</feature>
<dbReference type="VEuPathDB" id="AmoebaDB:NAEGRDRAFT_33547"/>
<evidence type="ECO:0000256" key="10">
    <source>
        <dbReference type="ARBA" id="ARBA00023136"/>
    </source>
</evidence>
<dbReference type="GO" id="GO:0042761">
    <property type="term" value="P:very long-chain fatty acid biosynthetic process"/>
    <property type="evidence" value="ECO:0007669"/>
    <property type="project" value="TreeGrafter"/>
</dbReference>
<protein>
    <recommendedName>
        <fullName evidence="4">very-long-chain (3R)-3-hydroxyacyl-CoA dehydratase</fullName>
        <ecNumber evidence="4">4.2.1.134</ecNumber>
    </recommendedName>
</protein>
<gene>
    <name evidence="14" type="ORF">NAEGRDRAFT_33547</name>
</gene>
<keyword evidence="10 13" id="KW-0472">Membrane</keyword>
<dbReference type="EMBL" id="GG738867">
    <property type="protein sequence ID" value="EFC44621.1"/>
    <property type="molecule type" value="Genomic_DNA"/>
</dbReference>
<evidence type="ECO:0000256" key="2">
    <source>
        <dbReference type="ARBA" id="ARBA00005194"/>
    </source>
</evidence>
<dbReference type="GO" id="GO:0005789">
    <property type="term" value="C:endoplasmic reticulum membrane"/>
    <property type="evidence" value="ECO:0007669"/>
    <property type="project" value="TreeGrafter"/>
</dbReference>
<dbReference type="InParanoid" id="D2VF48"/>
<dbReference type="InterPro" id="IPR007482">
    <property type="entry name" value="Tyr_Pase-like_PTPLA"/>
</dbReference>
<evidence type="ECO:0000256" key="11">
    <source>
        <dbReference type="ARBA" id="ARBA00023160"/>
    </source>
</evidence>
<evidence type="ECO:0000256" key="8">
    <source>
        <dbReference type="ARBA" id="ARBA00022989"/>
    </source>
</evidence>
<keyword evidence="15" id="KW-1185">Reference proteome</keyword>
<evidence type="ECO:0000256" key="9">
    <source>
        <dbReference type="ARBA" id="ARBA00023098"/>
    </source>
</evidence>
<evidence type="ECO:0000256" key="12">
    <source>
        <dbReference type="ARBA" id="ARBA00023239"/>
    </source>
</evidence>
<dbReference type="OMA" id="ATLEWIY"/>
<dbReference type="PANTHER" id="PTHR11035">
    <property type="entry name" value="VERY-LONG-CHAIN (3R)-3-HYDROXYACYL-COA DEHYDRATASE"/>
    <property type="match status" value="1"/>
</dbReference>
<comment type="pathway">
    <text evidence="2">Lipid metabolism; fatty acid biosynthesis.</text>
</comment>
<dbReference type="Pfam" id="PF04387">
    <property type="entry name" value="PTPLA"/>
    <property type="match status" value="1"/>
</dbReference>
<dbReference type="GO" id="GO:0102158">
    <property type="term" value="F:very-long-chain (3R)-3-hydroxyacyl-CoA dehydratase activity"/>
    <property type="evidence" value="ECO:0007669"/>
    <property type="project" value="UniProtKB-EC"/>
</dbReference>
<evidence type="ECO:0000256" key="1">
    <source>
        <dbReference type="ARBA" id="ARBA00004141"/>
    </source>
</evidence>
<evidence type="ECO:0000256" key="13">
    <source>
        <dbReference type="SAM" id="Phobius"/>
    </source>
</evidence>
<dbReference type="UniPathway" id="UPA00094"/>
<comment type="similarity">
    <text evidence="3">Belongs to the very long-chain fatty acids dehydratase HACD family.</text>
</comment>
<sequence length="227" mass="26292">MAVVSSKNYLTLYNSLATLEWIYLLLFRTLQPLIQRHSSRLKVNKQAADRIALRKPSLWQLNGGFLKYIQTQALLESVHSFFGITSSPVRTTFGQTCGRLFITHLIGDDLPTNDLLSDCLMTTLQLSWSAADIVRYLFYLGQLWKLDQTHPKVASILKFLRYNAFLVLYPVGMLSEVSMKRRKPVVKKPPYPLVKKFMIVFFFLFIVCVGYPTVYLHMLSQRRKSMK</sequence>
<evidence type="ECO:0000313" key="15">
    <source>
        <dbReference type="Proteomes" id="UP000006671"/>
    </source>
</evidence>
<dbReference type="OrthoDB" id="46988at2759"/>
<proteinExistence type="inferred from homology"/>
<organism evidence="15">
    <name type="scientific">Naegleria gruberi</name>
    <name type="common">Amoeba</name>
    <dbReference type="NCBI Taxonomy" id="5762"/>
    <lineage>
        <taxon>Eukaryota</taxon>
        <taxon>Discoba</taxon>
        <taxon>Heterolobosea</taxon>
        <taxon>Tetramitia</taxon>
        <taxon>Eutetramitia</taxon>
        <taxon>Vahlkampfiidae</taxon>
        <taxon>Naegleria</taxon>
    </lineage>
</organism>
<evidence type="ECO:0000256" key="6">
    <source>
        <dbReference type="ARBA" id="ARBA00022692"/>
    </source>
</evidence>
<dbReference type="KEGG" id="ngr:NAEGRDRAFT_33547"/>
<keyword evidence="5" id="KW-0444">Lipid biosynthesis</keyword>
<keyword evidence="12" id="KW-0456">Lyase</keyword>
<keyword evidence="7" id="KW-0276">Fatty acid metabolism</keyword>
<evidence type="ECO:0000256" key="3">
    <source>
        <dbReference type="ARBA" id="ARBA00007811"/>
    </source>
</evidence>
<evidence type="ECO:0000256" key="4">
    <source>
        <dbReference type="ARBA" id="ARBA00013122"/>
    </source>
</evidence>
<evidence type="ECO:0000256" key="7">
    <source>
        <dbReference type="ARBA" id="ARBA00022832"/>
    </source>
</evidence>
<feature type="transmembrane region" description="Helical" evidence="13">
    <location>
        <begin position="12"/>
        <end position="30"/>
    </location>
</feature>
<evidence type="ECO:0000256" key="5">
    <source>
        <dbReference type="ARBA" id="ARBA00022516"/>
    </source>
</evidence>
<reference evidence="14 15" key="1">
    <citation type="journal article" date="2010" name="Cell">
        <title>The genome of Naegleria gruberi illuminates early eukaryotic versatility.</title>
        <authorList>
            <person name="Fritz-Laylin L.K."/>
            <person name="Prochnik S.E."/>
            <person name="Ginger M.L."/>
            <person name="Dacks J.B."/>
            <person name="Carpenter M.L."/>
            <person name="Field M.C."/>
            <person name="Kuo A."/>
            <person name="Paredez A."/>
            <person name="Chapman J."/>
            <person name="Pham J."/>
            <person name="Shu S."/>
            <person name="Neupane R."/>
            <person name="Cipriano M."/>
            <person name="Mancuso J."/>
            <person name="Tu H."/>
            <person name="Salamov A."/>
            <person name="Lindquist E."/>
            <person name="Shapiro H."/>
            <person name="Lucas S."/>
            <person name="Grigoriev I.V."/>
            <person name="Cande W.Z."/>
            <person name="Fulton C."/>
            <person name="Rokhsar D.S."/>
            <person name="Dawson S.C."/>
        </authorList>
    </citation>
    <scope>NUCLEOTIDE SEQUENCE [LARGE SCALE GENOMIC DNA]</scope>
    <source>
        <strain evidence="14 15">NEG-M</strain>
    </source>
</reference>
<feature type="transmembrane region" description="Helical" evidence="13">
    <location>
        <begin position="159"/>
        <end position="177"/>
    </location>
</feature>
<name>D2VF48_NAEGR</name>